<dbReference type="PANTHER" id="PTHR45842">
    <property type="entry name" value="SYNAPTIC ADHESION-LIKE MOLECULE SALM"/>
    <property type="match status" value="1"/>
</dbReference>
<name>A0A8U0U3J9_SALNM</name>
<sequence>ILPSTSDSFMLKNLVSGTDYNLCVLAIFDDKVTSLAATKVLGCAQFSTKELYPECRSLQTHFLGGTLTILVGGVVVVTLLVFTVALMVRHRVCSNQDDHCHHGDDSDELACCQGGSLGSPVKEAAAGGGGGVYGQSDGNGDVMMVVLPNGLPSKQRGGRTKERGKEKKKDKEKGNEGEKGGADVPPKVPPKPKPQTLPRPTPPPQPSPANHEAYQSPGAPLRPSHSIVRAKRSNSLDMGLSSSSVSIAETTVTTQRQYGSRHGYAKRLSVTWTRRSKSLQGMLVGTLSNNQRPG</sequence>
<keyword evidence="3" id="KW-0472">Membrane</keyword>
<feature type="compositionally biased region" description="Pro residues" evidence="2">
    <location>
        <begin position="186"/>
        <end position="207"/>
    </location>
</feature>
<evidence type="ECO:0000313" key="4">
    <source>
        <dbReference type="Proteomes" id="UP000808372"/>
    </source>
</evidence>
<evidence type="ECO:0000313" key="5">
    <source>
        <dbReference type="RefSeq" id="XP_038838055.1"/>
    </source>
</evidence>
<evidence type="ECO:0000256" key="3">
    <source>
        <dbReference type="SAM" id="Phobius"/>
    </source>
</evidence>
<feature type="region of interest" description="Disordered" evidence="2">
    <location>
        <begin position="143"/>
        <end position="225"/>
    </location>
</feature>
<dbReference type="Proteomes" id="UP000808372">
    <property type="component" value="Unplaced"/>
</dbReference>
<keyword evidence="4" id="KW-1185">Reference proteome</keyword>
<dbReference type="GeneID" id="120035353"/>
<proteinExistence type="predicted"/>
<feature type="compositionally biased region" description="Basic and acidic residues" evidence="2">
    <location>
        <begin position="159"/>
        <end position="181"/>
    </location>
</feature>
<protein>
    <submittedName>
        <fullName evidence="5">Leucine-rich repeat and fibronectin type-III domain-containing protein 2-like</fullName>
    </submittedName>
</protein>
<reference evidence="5" key="1">
    <citation type="submission" date="2025-08" db="UniProtKB">
        <authorList>
            <consortium name="RefSeq"/>
        </authorList>
    </citation>
    <scope>IDENTIFICATION</scope>
    <source>
        <tissue evidence="5">White muscle</tissue>
    </source>
</reference>
<dbReference type="PANTHER" id="PTHR45842:SF3">
    <property type="entry name" value="LEUCINE-RICH REPEAT AND FIBRONECTIN TYPE-III DOMAIN-CONTAINING PROTEIN 4"/>
    <property type="match status" value="1"/>
</dbReference>
<gene>
    <name evidence="5" type="primary">LOC120035353</name>
</gene>
<keyword evidence="3" id="KW-1133">Transmembrane helix</keyword>
<dbReference type="InterPro" id="IPR050467">
    <property type="entry name" value="LRFN"/>
</dbReference>
<evidence type="ECO:0000256" key="1">
    <source>
        <dbReference type="ARBA" id="ARBA00022729"/>
    </source>
</evidence>
<dbReference type="AlphaFoldDB" id="A0A8U0U3J9"/>
<keyword evidence="3" id="KW-0812">Transmembrane</keyword>
<evidence type="ECO:0000256" key="2">
    <source>
        <dbReference type="SAM" id="MobiDB-lite"/>
    </source>
</evidence>
<keyword evidence="1" id="KW-0732">Signal</keyword>
<dbReference type="KEGG" id="snh:120035353"/>
<accession>A0A8U0U3J9</accession>
<dbReference type="RefSeq" id="XP_038838055.1">
    <property type="nucleotide sequence ID" value="XM_038982127.1"/>
</dbReference>
<feature type="transmembrane region" description="Helical" evidence="3">
    <location>
        <begin position="67"/>
        <end position="88"/>
    </location>
</feature>
<feature type="non-terminal residue" evidence="5">
    <location>
        <position position="1"/>
    </location>
</feature>
<organism evidence="4 5">
    <name type="scientific">Salvelinus namaycush</name>
    <name type="common">Lake trout</name>
    <name type="synonym">Salmo namaycush</name>
    <dbReference type="NCBI Taxonomy" id="8040"/>
    <lineage>
        <taxon>Eukaryota</taxon>
        <taxon>Metazoa</taxon>
        <taxon>Chordata</taxon>
        <taxon>Craniata</taxon>
        <taxon>Vertebrata</taxon>
        <taxon>Euteleostomi</taxon>
        <taxon>Actinopterygii</taxon>
        <taxon>Neopterygii</taxon>
        <taxon>Teleostei</taxon>
        <taxon>Protacanthopterygii</taxon>
        <taxon>Salmoniformes</taxon>
        <taxon>Salmonidae</taxon>
        <taxon>Salmoninae</taxon>
        <taxon>Salvelinus</taxon>
    </lineage>
</organism>